<dbReference type="InterPro" id="IPR040891">
    <property type="entry name" value="HEPN_SAV_6107"/>
</dbReference>
<dbReference type="Gene3D" id="1.20.120.330">
    <property type="entry name" value="Nucleotidyltransferases domain 2"/>
    <property type="match status" value="1"/>
</dbReference>
<evidence type="ECO:0000259" key="1">
    <source>
        <dbReference type="Pfam" id="PF18726"/>
    </source>
</evidence>
<gene>
    <name evidence="2" type="ORF">JZY06_00375</name>
</gene>
<protein>
    <recommendedName>
        <fullName evidence="1">SAV-6107-like HEPN domain-containing protein</fullName>
    </recommendedName>
</protein>
<comment type="caution">
    <text evidence="2">The sequence shown here is derived from an EMBL/GenBank/DDBJ whole genome shotgun (WGS) entry which is preliminary data.</text>
</comment>
<organism evidence="2 3">
    <name type="scientific">Corynebacterium mendelii</name>
    <dbReference type="NCBI Taxonomy" id="2765362"/>
    <lineage>
        <taxon>Bacteria</taxon>
        <taxon>Bacillati</taxon>
        <taxon>Actinomycetota</taxon>
        <taxon>Actinomycetes</taxon>
        <taxon>Mycobacteriales</taxon>
        <taxon>Corynebacteriaceae</taxon>
        <taxon>Corynebacterium</taxon>
    </lineage>
</organism>
<name>A0A939DYB5_9CORY</name>
<proteinExistence type="predicted"/>
<dbReference type="Proteomes" id="UP000664332">
    <property type="component" value="Unassembled WGS sequence"/>
</dbReference>
<dbReference type="AlphaFoldDB" id="A0A939DYB5"/>
<sequence>MTVGTASVRSAMLDARGEFLAKANALLALSRRQLRSGDVDDAFESAYRAGLRTAGARVASSDVALKRRQPSCAWEKLARVDAEGRRQAAEFSRWMPVREKVITGLASVDRDLAEELMAQVELFITEVEREAAWLPAAA</sequence>
<accession>A0A939DYB5</accession>
<evidence type="ECO:0000313" key="3">
    <source>
        <dbReference type="Proteomes" id="UP000664332"/>
    </source>
</evidence>
<keyword evidence="3" id="KW-1185">Reference proteome</keyword>
<dbReference type="Pfam" id="PF18726">
    <property type="entry name" value="HEPN_SAV_6107"/>
    <property type="match status" value="1"/>
</dbReference>
<dbReference type="RefSeq" id="WP_207117505.1">
    <property type="nucleotide sequence ID" value="NZ_JAFLEQ010000003.1"/>
</dbReference>
<evidence type="ECO:0000313" key="2">
    <source>
        <dbReference type="EMBL" id="MBN9643091.1"/>
    </source>
</evidence>
<reference evidence="2" key="1">
    <citation type="submission" date="2021-03" db="EMBL/GenBank/DDBJ databases">
        <authorList>
            <person name="Sun Q."/>
        </authorList>
    </citation>
    <scope>NUCLEOTIDE SEQUENCE</scope>
    <source>
        <strain evidence="2">CCM 8862</strain>
    </source>
</reference>
<dbReference type="EMBL" id="JAFLEQ010000003">
    <property type="protein sequence ID" value="MBN9643091.1"/>
    <property type="molecule type" value="Genomic_DNA"/>
</dbReference>
<feature type="domain" description="SAV-6107-like HEPN" evidence="1">
    <location>
        <begin position="39"/>
        <end position="128"/>
    </location>
</feature>